<comment type="caution">
    <text evidence="1">The sequence shown here is derived from an EMBL/GenBank/DDBJ whole genome shotgun (WGS) entry which is preliminary data.</text>
</comment>
<name>A0A918J6E8_9FLAO</name>
<protein>
    <recommendedName>
        <fullName evidence="3">GLPGLI family protein</fullName>
    </recommendedName>
</protein>
<gene>
    <name evidence="1" type="ORF">GCM10007383_38780</name>
</gene>
<organism evidence="1 2">
    <name type="scientific">Arenibacter certesii</name>
    <dbReference type="NCBI Taxonomy" id="228955"/>
    <lineage>
        <taxon>Bacteria</taxon>
        <taxon>Pseudomonadati</taxon>
        <taxon>Bacteroidota</taxon>
        <taxon>Flavobacteriia</taxon>
        <taxon>Flavobacteriales</taxon>
        <taxon>Flavobacteriaceae</taxon>
        <taxon>Arenibacter</taxon>
    </lineage>
</organism>
<reference evidence="1" key="2">
    <citation type="submission" date="2020-09" db="EMBL/GenBank/DDBJ databases">
        <authorList>
            <person name="Sun Q."/>
            <person name="Kim S."/>
        </authorList>
    </citation>
    <scope>NUCLEOTIDE SEQUENCE</scope>
    <source>
        <strain evidence="1">KCTC 12113</strain>
    </source>
</reference>
<evidence type="ECO:0008006" key="3">
    <source>
        <dbReference type="Google" id="ProtNLM"/>
    </source>
</evidence>
<reference evidence="1" key="1">
    <citation type="journal article" date="2014" name="Int. J. Syst. Evol. Microbiol.">
        <title>Complete genome sequence of Corynebacterium casei LMG S-19264T (=DSM 44701T), isolated from a smear-ripened cheese.</title>
        <authorList>
            <consortium name="US DOE Joint Genome Institute (JGI-PGF)"/>
            <person name="Walter F."/>
            <person name="Albersmeier A."/>
            <person name="Kalinowski J."/>
            <person name="Ruckert C."/>
        </authorList>
    </citation>
    <scope>NUCLEOTIDE SEQUENCE</scope>
    <source>
        <strain evidence="1">KCTC 12113</strain>
    </source>
</reference>
<keyword evidence="2" id="KW-1185">Reference proteome</keyword>
<dbReference type="InterPro" id="IPR005901">
    <property type="entry name" value="GLPGLI"/>
</dbReference>
<dbReference type="EMBL" id="BMWP01000057">
    <property type="protein sequence ID" value="GGW51663.1"/>
    <property type="molecule type" value="Genomic_DNA"/>
</dbReference>
<dbReference type="Pfam" id="PF09697">
    <property type="entry name" value="Porph_ging"/>
    <property type="match status" value="1"/>
</dbReference>
<dbReference type="NCBIfam" id="TIGR01200">
    <property type="entry name" value="GLPGLI"/>
    <property type="match status" value="1"/>
</dbReference>
<evidence type="ECO:0000313" key="1">
    <source>
        <dbReference type="EMBL" id="GGW51663.1"/>
    </source>
</evidence>
<dbReference type="AlphaFoldDB" id="A0A918J6E8"/>
<dbReference type="RefSeq" id="WP_034236187.1">
    <property type="nucleotide sequence ID" value="NZ_BMWP01000057.1"/>
</dbReference>
<sequence>MFNKIACILFISLCSVVYSQKKISSDFDYKVTYNLHYTLDSTKLSDRKSEYMVLFLGDKLSSFSSRAKLFKNGVVVKGNTASTSKESITAFPYVILKNTKENYLAYTLQIVYNYFYYEQPSGLFDWKIHDEIKDINGYTAQKATTTYSGRDYIAWFTTDIPISDGPFKFNGLPGLILEISDTQNHYSFTFYGFEKLEPPVPFKINLKQYVLTNKEKLLEVQYRYRQDPFTYANNPNVKITPEVHQAYIKAFTEMLEKENNPIEKD</sequence>
<evidence type="ECO:0000313" key="2">
    <source>
        <dbReference type="Proteomes" id="UP000634668"/>
    </source>
</evidence>
<dbReference type="Proteomes" id="UP000634668">
    <property type="component" value="Unassembled WGS sequence"/>
</dbReference>
<proteinExistence type="predicted"/>
<accession>A0A918J6E8</accession>